<name>A0A8J8TQK5_9EURY</name>
<accession>A0A8J8TQK5</accession>
<dbReference type="Proteomes" id="UP000766904">
    <property type="component" value="Unassembled WGS sequence"/>
</dbReference>
<dbReference type="AlphaFoldDB" id="A0A8J8TQK5"/>
<dbReference type="EMBL" id="PHNJ01000005">
    <property type="protein sequence ID" value="TYL38573.1"/>
    <property type="molecule type" value="Genomic_DNA"/>
</dbReference>
<sequence length="159" mass="18404">MSRRVSRANLTDVFLRDCRRLLLSMRGRFFTRPKPLEPSVLVSLSAAEAERLLGEHHFAPNWDMSFAYFGEVCNLRRVEYVTDHPSGYEWWQVHVRGYHHPEGLELTAHFETDPSESPDAHVDRVGIDIERGLEELKRVLESNDVPYRSLTPTEVASLQ</sequence>
<protein>
    <submittedName>
        <fullName evidence="1">Uncharacterized protein</fullName>
    </submittedName>
</protein>
<keyword evidence="2" id="KW-1185">Reference proteome</keyword>
<gene>
    <name evidence="1" type="ORF">CV102_12310</name>
</gene>
<proteinExistence type="predicted"/>
<evidence type="ECO:0000313" key="1">
    <source>
        <dbReference type="EMBL" id="TYL38573.1"/>
    </source>
</evidence>
<dbReference type="RefSeq" id="WP_148858283.1">
    <property type="nucleotide sequence ID" value="NZ_PHNJ01000005.1"/>
</dbReference>
<reference evidence="1" key="1">
    <citation type="submission" date="2017-11" db="EMBL/GenBank/DDBJ databases">
        <authorList>
            <person name="Kajale S.C."/>
            <person name="Sharma A."/>
        </authorList>
    </citation>
    <scope>NUCLEOTIDE SEQUENCE</scope>
    <source>
        <strain evidence="1">LS1_42</strain>
    </source>
</reference>
<organism evidence="1 2">
    <name type="scientific">Natronococcus pandeyae</name>
    <dbReference type="NCBI Taxonomy" id="2055836"/>
    <lineage>
        <taxon>Archaea</taxon>
        <taxon>Methanobacteriati</taxon>
        <taxon>Methanobacteriota</taxon>
        <taxon>Stenosarchaea group</taxon>
        <taxon>Halobacteria</taxon>
        <taxon>Halobacteriales</taxon>
        <taxon>Natrialbaceae</taxon>
        <taxon>Natronococcus</taxon>
    </lineage>
</organism>
<evidence type="ECO:0000313" key="2">
    <source>
        <dbReference type="Proteomes" id="UP000766904"/>
    </source>
</evidence>
<dbReference type="OrthoDB" id="269607at2157"/>
<comment type="caution">
    <text evidence="1">The sequence shown here is derived from an EMBL/GenBank/DDBJ whole genome shotgun (WGS) entry which is preliminary data.</text>
</comment>